<keyword evidence="3" id="KW-1185">Reference proteome</keyword>
<feature type="compositionally biased region" description="Low complexity" evidence="1">
    <location>
        <begin position="104"/>
        <end position="118"/>
    </location>
</feature>
<protein>
    <submittedName>
        <fullName evidence="2">Uncharacterized protein</fullName>
    </submittedName>
</protein>
<dbReference type="EMBL" id="CAKOGP040001714">
    <property type="protein sequence ID" value="CAJ1946770.1"/>
    <property type="molecule type" value="Genomic_DNA"/>
</dbReference>
<feature type="region of interest" description="Disordered" evidence="1">
    <location>
        <begin position="1"/>
        <end position="34"/>
    </location>
</feature>
<dbReference type="Proteomes" id="UP001295423">
    <property type="component" value="Unassembled WGS sequence"/>
</dbReference>
<reference evidence="2" key="1">
    <citation type="submission" date="2023-08" db="EMBL/GenBank/DDBJ databases">
        <authorList>
            <person name="Audoor S."/>
            <person name="Bilcke G."/>
        </authorList>
    </citation>
    <scope>NUCLEOTIDE SEQUENCE</scope>
</reference>
<comment type="caution">
    <text evidence="2">The sequence shown here is derived from an EMBL/GenBank/DDBJ whole genome shotgun (WGS) entry which is preliminary data.</text>
</comment>
<feature type="region of interest" description="Disordered" evidence="1">
    <location>
        <begin position="97"/>
        <end position="118"/>
    </location>
</feature>
<sequence length="118" mass="12715">MSPNNNNNGNIAYTSSSTDQCSVDERRYSSFPPSSAAPSLFSLLANTFESQSPIPLFSDNDDESEGTDRQRLCDILSSALDVVGEDSSIYGDSTFAFGSTKRTSSSLNSQQDHSSPKQ</sequence>
<feature type="compositionally biased region" description="Polar residues" evidence="1">
    <location>
        <begin position="1"/>
        <end position="21"/>
    </location>
</feature>
<dbReference type="AlphaFoldDB" id="A0AAD2JGB6"/>
<organism evidence="2 3">
    <name type="scientific">Cylindrotheca closterium</name>
    <dbReference type="NCBI Taxonomy" id="2856"/>
    <lineage>
        <taxon>Eukaryota</taxon>
        <taxon>Sar</taxon>
        <taxon>Stramenopiles</taxon>
        <taxon>Ochrophyta</taxon>
        <taxon>Bacillariophyta</taxon>
        <taxon>Bacillariophyceae</taxon>
        <taxon>Bacillariophycidae</taxon>
        <taxon>Bacillariales</taxon>
        <taxon>Bacillariaceae</taxon>
        <taxon>Cylindrotheca</taxon>
    </lineage>
</organism>
<gene>
    <name evidence="2" type="ORF">CYCCA115_LOCUS10829</name>
</gene>
<accession>A0AAD2JGB6</accession>
<name>A0AAD2JGB6_9STRA</name>
<evidence type="ECO:0000256" key="1">
    <source>
        <dbReference type="SAM" id="MobiDB-lite"/>
    </source>
</evidence>
<proteinExistence type="predicted"/>
<evidence type="ECO:0000313" key="3">
    <source>
        <dbReference type="Proteomes" id="UP001295423"/>
    </source>
</evidence>
<evidence type="ECO:0000313" key="2">
    <source>
        <dbReference type="EMBL" id="CAJ1946770.1"/>
    </source>
</evidence>